<feature type="region of interest" description="Disordered" evidence="1">
    <location>
        <begin position="34"/>
        <end position="54"/>
    </location>
</feature>
<reference evidence="2" key="1">
    <citation type="submission" date="2014-12" db="EMBL/GenBank/DDBJ databases">
        <title>Insight into the proteome of Arion vulgaris.</title>
        <authorList>
            <person name="Aradska J."/>
            <person name="Bulat T."/>
            <person name="Smidak R."/>
            <person name="Sarate P."/>
            <person name="Gangsoo J."/>
            <person name="Sialana F."/>
            <person name="Bilban M."/>
            <person name="Lubec G."/>
        </authorList>
    </citation>
    <scope>NUCLEOTIDE SEQUENCE</scope>
    <source>
        <tissue evidence="2">Skin</tissue>
    </source>
</reference>
<sequence>MGRADISAKQSFITQPKYSLMVTGSLWHMREQRSRPIKQKYKQLRQQINTTQSP</sequence>
<dbReference type="EMBL" id="HACG01006683">
    <property type="protein sequence ID" value="CEK53548.1"/>
    <property type="molecule type" value="Transcribed_RNA"/>
</dbReference>
<evidence type="ECO:0000256" key="1">
    <source>
        <dbReference type="SAM" id="MobiDB-lite"/>
    </source>
</evidence>
<feature type="compositionally biased region" description="Polar residues" evidence="1">
    <location>
        <begin position="44"/>
        <end position="54"/>
    </location>
</feature>
<evidence type="ECO:0000313" key="2">
    <source>
        <dbReference type="EMBL" id="CEK53548.1"/>
    </source>
</evidence>
<accession>A0A0B6YBQ5</accession>
<proteinExistence type="predicted"/>
<dbReference type="AlphaFoldDB" id="A0A0B6YBQ5"/>
<gene>
    <name evidence="2" type="primary">ORF20685</name>
</gene>
<organism evidence="2">
    <name type="scientific">Arion vulgaris</name>
    <dbReference type="NCBI Taxonomy" id="1028688"/>
    <lineage>
        <taxon>Eukaryota</taxon>
        <taxon>Metazoa</taxon>
        <taxon>Spiralia</taxon>
        <taxon>Lophotrochozoa</taxon>
        <taxon>Mollusca</taxon>
        <taxon>Gastropoda</taxon>
        <taxon>Heterobranchia</taxon>
        <taxon>Euthyneura</taxon>
        <taxon>Panpulmonata</taxon>
        <taxon>Eupulmonata</taxon>
        <taxon>Stylommatophora</taxon>
        <taxon>Helicina</taxon>
        <taxon>Arionoidea</taxon>
        <taxon>Arionidae</taxon>
        <taxon>Arion</taxon>
    </lineage>
</organism>
<name>A0A0B6YBQ5_9EUPU</name>
<protein>
    <submittedName>
        <fullName evidence="2">Uncharacterized protein</fullName>
    </submittedName>
</protein>
<feature type="non-terminal residue" evidence="2">
    <location>
        <position position="54"/>
    </location>
</feature>